<accession>A0ABS6SFK1</accession>
<evidence type="ECO:0008006" key="4">
    <source>
        <dbReference type="Google" id="ProtNLM"/>
    </source>
</evidence>
<evidence type="ECO:0000256" key="1">
    <source>
        <dbReference type="SAM" id="SignalP"/>
    </source>
</evidence>
<dbReference type="PROSITE" id="PS51257">
    <property type="entry name" value="PROKAR_LIPOPROTEIN"/>
    <property type="match status" value="1"/>
</dbReference>
<reference evidence="2 3" key="1">
    <citation type="submission" date="2021-04" db="EMBL/GenBank/DDBJ databases">
        <authorList>
            <person name="Pira H."/>
            <person name="Risdian C."/>
            <person name="Wink J."/>
        </authorList>
    </citation>
    <scope>NUCLEOTIDE SEQUENCE [LARGE SCALE GENOMIC DNA]</scope>
    <source>
        <strain evidence="2 3">WHA3</strain>
    </source>
</reference>
<protein>
    <recommendedName>
        <fullName evidence="4">Lipoprotein</fullName>
    </recommendedName>
</protein>
<name>A0ABS6SFK1_9SPHN</name>
<evidence type="ECO:0000313" key="3">
    <source>
        <dbReference type="Proteomes" id="UP000722336"/>
    </source>
</evidence>
<dbReference type="EMBL" id="JAGSPA010000003">
    <property type="protein sequence ID" value="MBV7257179.1"/>
    <property type="molecule type" value="Genomic_DNA"/>
</dbReference>
<feature type="signal peptide" evidence="1">
    <location>
        <begin position="1"/>
        <end position="23"/>
    </location>
</feature>
<keyword evidence="1" id="KW-0732">Signal</keyword>
<organism evidence="2 3">
    <name type="scientific">Pacificimonas pallii</name>
    <dbReference type="NCBI Taxonomy" id="2827236"/>
    <lineage>
        <taxon>Bacteria</taxon>
        <taxon>Pseudomonadati</taxon>
        <taxon>Pseudomonadota</taxon>
        <taxon>Alphaproteobacteria</taxon>
        <taxon>Sphingomonadales</taxon>
        <taxon>Sphingosinicellaceae</taxon>
        <taxon>Pacificimonas</taxon>
    </lineage>
</organism>
<dbReference type="RefSeq" id="WP_218446007.1">
    <property type="nucleotide sequence ID" value="NZ_JAGSPA010000003.1"/>
</dbReference>
<feature type="chain" id="PRO_5045678891" description="Lipoprotein" evidence="1">
    <location>
        <begin position="24"/>
        <end position="235"/>
    </location>
</feature>
<evidence type="ECO:0000313" key="2">
    <source>
        <dbReference type="EMBL" id="MBV7257179.1"/>
    </source>
</evidence>
<proteinExistence type="predicted"/>
<gene>
    <name evidence="2" type="ORF">KCG44_10335</name>
</gene>
<dbReference type="Proteomes" id="UP000722336">
    <property type="component" value="Unassembled WGS sequence"/>
</dbReference>
<comment type="caution">
    <text evidence="2">The sequence shown here is derived from an EMBL/GenBank/DDBJ whole genome shotgun (WGS) entry which is preliminary data.</text>
</comment>
<sequence length="235" mass="24957">MKMRLVFRSPAVFVAAMMIGACAADNPETSTPRISAAPSSVAIMCAEGANGLSISDGDPAQASASLNISPDRLGELEIFRVERVSGSCAHLVHDAMPGQILLSDGNYYASRNGEVVARDDASILFDAKGIDSVALREWDQRRFVDGASYGVKSTGSGSSRLYVGVWSDSTRSAIGTFMASSDGTATAPVLLLASDLPIRGVSYFPDPDTRSGLLSVVQEQPDRTAHIIAFRWQHD</sequence>
<keyword evidence="3" id="KW-1185">Reference proteome</keyword>